<dbReference type="EMBL" id="KK208910">
    <property type="protein sequence ID" value="EZF70617.1"/>
    <property type="molecule type" value="Genomic_DNA"/>
</dbReference>
<accession>A0A022XIZ2</accession>
<protein>
    <submittedName>
        <fullName evidence="1">Uncharacterized protein</fullName>
    </submittedName>
</protein>
<evidence type="ECO:0000313" key="1">
    <source>
        <dbReference type="EMBL" id="EZF70617.1"/>
    </source>
</evidence>
<proteinExistence type="predicted"/>
<dbReference type="AlphaFoldDB" id="A0A022XIZ2"/>
<dbReference type="Proteomes" id="UP000023623">
    <property type="component" value="Unassembled WGS sequence"/>
</dbReference>
<name>A0A022XIZ2_TRISD</name>
<evidence type="ECO:0000313" key="2">
    <source>
        <dbReference type="Proteomes" id="UP000023623"/>
    </source>
</evidence>
<keyword evidence="2" id="KW-1185">Reference proteome</keyword>
<gene>
    <name evidence="1" type="ORF">H105_07073</name>
</gene>
<organism evidence="1 2">
    <name type="scientific">Trichophyton soudanense CBS 452.61</name>
    <dbReference type="NCBI Taxonomy" id="1215331"/>
    <lineage>
        <taxon>Eukaryota</taxon>
        <taxon>Fungi</taxon>
        <taxon>Dikarya</taxon>
        <taxon>Ascomycota</taxon>
        <taxon>Pezizomycotina</taxon>
        <taxon>Eurotiomycetes</taxon>
        <taxon>Eurotiomycetidae</taxon>
        <taxon>Onygenales</taxon>
        <taxon>Arthrodermataceae</taxon>
        <taxon>Trichophyton</taxon>
    </lineage>
</organism>
<sequence>MELGYRLEIGKDIHRPVESGHSNPLENGLEASLAVAGKCAITGLENETSSVGSHSFDEREQSVPDFISVHSVG</sequence>
<dbReference type="HOGENOM" id="CLU_2706588_0_0_1"/>
<reference evidence="1 2" key="1">
    <citation type="submission" date="2014-02" db="EMBL/GenBank/DDBJ databases">
        <title>The Genome Sequence of Trichophyton rubrum (morphotype soudanense) CBS 452.61.</title>
        <authorList>
            <consortium name="The Broad Institute Genomics Platform"/>
            <person name="Cuomo C.A."/>
            <person name="White T.C."/>
            <person name="Graser Y."/>
            <person name="Martinez-Rossi N."/>
            <person name="Heitman J."/>
            <person name="Young S.K."/>
            <person name="Zeng Q."/>
            <person name="Gargeya S."/>
            <person name="Abouelleil A."/>
            <person name="Alvarado L."/>
            <person name="Chapman S.B."/>
            <person name="Gainer-Dewar J."/>
            <person name="Goldberg J."/>
            <person name="Griggs A."/>
            <person name="Gujja S."/>
            <person name="Hansen M."/>
            <person name="Howarth C."/>
            <person name="Imamovic A."/>
            <person name="Larimer J."/>
            <person name="Martinez D."/>
            <person name="Murphy C."/>
            <person name="Pearson M.D."/>
            <person name="Persinoti G."/>
            <person name="Poon T."/>
            <person name="Priest M."/>
            <person name="Roberts A.D."/>
            <person name="Saif S."/>
            <person name="Shea T.D."/>
            <person name="Sykes S.N."/>
            <person name="Wortman J."/>
            <person name="Nusbaum C."/>
            <person name="Birren B."/>
        </authorList>
    </citation>
    <scope>NUCLEOTIDE SEQUENCE [LARGE SCALE GENOMIC DNA]</scope>
    <source>
        <strain evidence="1 2">CBS 452.61</strain>
    </source>
</reference>